<feature type="domain" description="Cupin type-1" evidence="6">
    <location>
        <begin position="92"/>
        <end position="183"/>
    </location>
</feature>
<evidence type="ECO:0000256" key="4">
    <source>
        <dbReference type="ARBA" id="ARBA00023129"/>
    </source>
</evidence>
<dbReference type="PANTHER" id="PTHR31189:SF62">
    <property type="entry name" value="OS01G0976200 PROTEIN"/>
    <property type="match status" value="1"/>
</dbReference>
<accession>A0A804JW00</accession>
<comment type="similarity">
    <text evidence="1">Belongs to the 11S seed storage protein (globulins) family.</text>
</comment>
<evidence type="ECO:0000256" key="1">
    <source>
        <dbReference type="ARBA" id="ARBA00007178"/>
    </source>
</evidence>
<protein>
    <submittedName>
        <fullName evidence="7">(wild Malaysian banana) hypothetical protein</fullName>
    </submittedName>
</protein>
<dbReference type="InterPro" id="IPR014710">
    <property type="entry name" value="RmlC-like_jellyroll"/>
</dbReference>
<dbReference type="AlphaFoldDB" id="A0A804JW00"/>
<name>A0A804JW00_MUSAM</name>
<dbReference type="Gramene" id="Ma07_t15180.1">
    <property type="protein sequence ID" value="Ma07_p15180.1"/>
    <property type="gene ID" value="Ma07_g15180"/>
</dbReference>
<comment type="subunit">
    <text evidence="2">Hexamer; each subunit is composed of an acidic and a basic chain derived from a single precursor and linked by a disulfide bond.</text>
</comment>
<evidence type="ECO:0000313" key="8">
    <source>
        <dbReference type="EnsemblPlants" id="Ma07_p15180.1"/>
    </source>
</evidence>
<dbReference type="SUPFAM" id="SSF51182">
    <property type="entry name" value="RmlC-like cupins"/>
    <property type="match status" value="1"/>
</dbReference>
<proteinExistence type="inferred from homology"/>
<dbReference type="InterPro" id="IPR006044">
    <property type="entry name" value="11S_seedstore_pln"/>
</dbReference>
<dbReference type="InterPro" id="IPR011051">
    <property type="entry name" value="RmlC_Cupin_sf"/>
</dbReference>
<reference evidence="7" key="1">
    <citation type="submission" date="2021-03" db="EMBL/GenBank/DDBJ databases">
        <authorList>
            <consortium name="Genoscope - CEA"/>
            <person name="William W."/>
        </authorList>
    </citation>
    <scope>NUCLEOTIDE SEQUENCE</scope>
    <source>
        <strain evidence="7">Doubled-haploid Pahang</strain>
    </source>
</reference>
<dbReference type="OMA" id="VKDSHAM"/>
<dbReference type="InterPro" id="IPR050253">
    <property type="entry name" value="Seed_Storage-Functional"/>
</dbReference>
<keyword evidence="9" id="KW-1185">Reference proteome</keyword>
<sequence length="197" mass="21395">MRVTVTLKDNACDVAEMSVLSATVTLTEKNEKKYTIFFIIDTYLTEDEAEKLVHSQTSAGIVKVKDSHAMPEPSALDREGVVLNHEEAPLDVDIKNGGCVVVLNTKNLPLIGEVGLGADLVRLNGHAMCSPGFSCDSAFQVTYVVRGSCRVQVVGVDGKRVLETKVEGGCLFIVPRFFVVSINGSMPRAKGIKIQYY</sequence>
<keyword evidence="5" id="KW-1015">Disulfide bond</keyword>
<keyword evidence="3" id="KW-0758">Storage protein</keyword>
<dbReference type="PRINTS" id="PR00439">
    <property type="entry name" value="11SGLOBULIN"/>
</dbReference>
<evidence type="ECO:0000256" key="3">
    <source>
        <dbReference type="ARBA" id="ARBA00022761"/>
    </source>
</evidence>
<reference evidence="8" key="2">
    <citation type="submission" date="2021-05" db="UniProtKB">
        <authorList>
            <consortium name="EnsemblPlants"/>
        </authorList>
    </citation>
    <scope>IDENTIFICATION</scope>
    <source>
        <strain evidence="8">subsp. malaccensis</strain>
    </source>
</reference>
<dbReference type="InterPro" id="IPR006045">
    <property type="entry name" value="Cupin_1"/>
</dbReference>
<evidence type="ECO:0000256" key="2">
    <source>
        <dbReference type="ARBA" id="ARBA00011818"/>
    </source>
</evidence>
<dbReference type="EMBL" id="HG996473">
    <property type="protein sequence ID" value="CAG1856661.1"/>
    <property type="molecule type" value="Genomic_DNA"/>
</dbReference>
<evidence type="ECO:0000313" key="9">
    <source>
        <dbReference type="Proteomes" id="UP000012960"/>
    </source>
</evidence>
<dbReference type="PANTHER" id="PTHR31189">
    <property type="entry name" value="OS03G0336100 PROTEIN-RELATED"/>
    <property type="match status" value="1"/>
</dbReference>
<dbReference type="Gene3D" id="2.60.120.10">
    <property type="entry name" value="Jelly Rolls"/>
    <property type="match status" value="1"/>
</dbReference>
<dbReference type="OrthoDB" id="336321at2759"/>
<dbReference type="GO" id="GO:0045735">
    <property type="term" value="F:nutrient reservoir activity"/>
    <property type="evidence" value="ECO:0007669"/>
    <property type="project" value="UniProtKB-KW"/>
</dbReference>
<dbReference type="EnsemblPlants" id="Ma07_t15180.1">
    <property type="protein sequence ID" value="Ma07_p15180.1"/>
    <property type="gene ID" value="Ma07_g15180"/>
</dbReference>
<evidence type="ECO:0000256" key="5">
    <source>
        <dbReference type="ARBA" id="ARBA00023157"/>
    </source>
</evidence>
<dbReference type="Pfam" id="PF00190">
    <property type="entry name" value="Cupin_1"/>
    <property type="match status" value="1"/>
</dbReference>
<gene>
    <name evidence="7" type="ORF">GSMUA_39770.1</name>
</gene>
<evidence type="ECO:0000259" key="6">
    <source>
        <dbReference type="Pfam" id="PF00190"/>
    </source>
</evidence>
<dbReference type="InParanoid" id="A0A804JW00"/>
<evidence type="ECO:0000313" key="7">
    <source>
        <dbReference type="EMBL" id="CAG1856661.1"/>
    </source>
</evidence>
<dbReference type="Proteomes" id="UP000012960">
    <property type="component" value="Unplaced"/>
</dbReference>
<organism evidence="8 9">
    <name type="scientific">Musa acuminata subsp. malaccensis</name>
    <name type="common">Wild banana</name>
    <name type="synonym">Musa malaccensis</name>
    <dbReference type="NCBI Taxonomy" id="214687"/>
    <lineage>
        <taxon>Eukaryota</taxon>
        <taxon>Viridiplantae</taxon>
        <taxon>Streptophyta</taxon>
        <taxon>Embryophyta</taxon>
        <taxon>Tracheophyta</taxon>
        <taxon>Spermatophyta</taxon>
        <taxon>Magnoliopsida</taxon>
        <taxon>Liliopsida</taxon>
        <taxon>Zingiberales</taxon>
        <taxon>Musaceae</taxon>
        <taxon>Musa</taxon>
    </lineage>
</organism>
<keyword evidence="4" id="KW-0708">Seed storage protein</keyword>